<dbReference type="Pfam" id="PF13561">
    <property type="entry name" value="adh_short_C2"/>
    <property type="match status" value="1"/>
</dbReference>
<dbReference type="InterPro" id="IPR002347">
    <property type="entry name" value="SDR_fam"/>
</dbReference>
<keyword evidence="5" id="KW-1185">Reference proteome</keyword>
<accession>A0A051TWF7</accession>
<name>A0A051TWF7_9MYCO</name>
<dbReference type="EMBL" id="JLXW01000010">
    <property type="protein sequence ID" value="KBZ61155.1"/>
    <property type="molecule type" value="Genomic_DNA"/>
</dbReference>
<dbReference type="AlphaFoldDB" id="A0A051TWF7"/>
<dbReference type="InterPro" id="IPR023985">
    <property type="entry name" value="SDR_subfam_1"/>
</dbReference>
<dbReference type="FunFam" id="3.40.50.720:FF:000084">
    <property type="entry name" value="Short-chain dehydrogenase reductase"/>
    <property type="match status" value="1"/>
</dbReference>
<evidence type="ECO:0000313" key="5">
    <source>
        <dbReference type="Proteomes" id="UP000025947"/>
    </source>
</evidence>
<evidence type="ECO:0000256" key="2">
    <source>
        <dbReference type="ARBA" id="ARBA00023002"/>
    </source>
</evidence>
<gene>
    <name evidence="4" type="ORF">K875_04106</name>
</gene>
<sequence length="293" mass="30695">MEGTLSMAESTGRVAGKVVLVTGGARGQGRSHAVKLAEEGADVILFDICHDIDTNEYPLATSRDLEEAGLEVEKTGRKAYTAELDVRDRAALSRELANAIAEFGKLDVVVANAGICPLGAHLPVQAFADAFDVDFVGVVNTVHAALPYLTSGASIITTGSVAGLIAAAQPPGAGGPQGPGGAGYSYAKQLVDSYTLQLAAQLAPKSIRVNVIHPTNVNTDMLNSAPMYRQFRPDLEAPVRDDALLAFPAMQAMPTPYVEAADISNAVCFLASDESRYVTGLQFKVDAGAMLKF</sequence>
<dbReference type="PRINTS" id="PR00081">
    <property type="entry name" value="GDHRDH"/>
</dbReference>
<dbReference type="Proteomes" id="UP000025947">
    <property type="component" value="Unassembled WGS sequence"/>
</dbReference>
<proteinExistence type="inferred from homology"/>
<keyword evidence="2" id="KW-0560">Oxidoreductase</keyword>
<dbReference type="PRINTS" id="PR00080">
    <property type="entry name" value="SDRFAMILY"/>
</dbReference>
<dbReference type="PANTHER" id="PTHR43008">
    <property type="entry name" value="BENZIL REDUCTASE"/>
    <property type="match status" value="1"/>
</dbReference>
<dbReference type="GO" id="GO:0050664">
    <property type="term" value="F:oxidoreductase activity, acting on NAD(P)H, oxygen as acceptor"/>
    <property type="evidence" value="ECO:0007669"/>
    <property type="project" value="TreeGrafter"/>
</dbReference>
<protein>
    <recommendedName>
        <fullName evidence="6">3-ketoacyl-ACP reductase</fullName>
    </recommendedName>
</protein>
<comment type="caution">
    <text evidence="4">The sequence shown here is derived from an EMBL/GenBank/DDBJ whole genome shotgun (WGS) entry which is preliminary data.</text>
</comment>
<evidence type="ECO:0000256" key="1">
    <source>
        <dbReference type="ARBA" id="ARBA00006484"/>
    </source>
</evidence>
<dbReference type="InterPro" id="IPR036291">
    <property type="entry name" value="NAD(P)-bd_dom_sf"/>
</dbReference>
<dbReference type="Gene3D" id="3.40.50.720">
    <property type="entry name" value="NAD(P)-binding Rossmann-like Domain"/>
    <property type="match status" value="1"/>
</dbReference>
<organism evidence="4 5">
    <name type="scientific">Mycobacterium [tuberculosis] TKK-01-0051</name>
    <dbReference type="NCBI Taxonomy" id="1324261"/>
    <lineage>
        <taxon>Bacteria</taxon>
        <taxon>Bacillati</taxon>
        <taxon>Actinomycetota</taxon>
        <taxon>Actinomycetes</taxon>
        <taxon>Mycobacteriales</taxon>
        <taxon>Mycobacteriaceae</taxon>
        <taxon>Mycobacterium</taxon>
        <taxon>Mycobacterium avium complex (MAC)</taxon>
    </lineage>
</organism>
<evidence type="ECO:0000313" key="4">
    <source>
        <dbReference type="EMBL" id="KBZ61155.1"/>
    </source>
</evidence>
<dbReference type="PATRIC" id="fig|1324261.3.peg.4149"/>
<evidence type="ECO:0000256" key="3">
    <source>
        <dbReference type="ARBA" id="ARBA00023027"/>
    </source>
</evidence>
<dbReference type="SUPFAM" id="SSF51735">
    <property type="entry name" value="NAD(P)-binding Rossmann-fold domains"/>
    <property type="match status" value="1"/>
</dbReference>
<dbReference type="HOGENOM" id="CLU_010194_1_0_11"/>
<comment type="similarity">
    <text evidence="1">Belongs to the short-chain dehydrogenases/reductases (SDR) family.</text>
</comment>
<evidence type="ECO:0008006" key="6">
    <source>
        <dbReference type="Google" id="ProtNLM"/>
    </source>
</evidence>
<dbReference type="NCBIfam" id="TIGR03971">
    <property type="entry name" value="SDR_subfam_1"/>
    <property type="match status" value="1"/>
</dbReference>
<dbReference type="CDD" id="cd05233">
    <property type="entry name" value="SDR_c"/>
    <property type="match status" value="1"/>
</dbReference>
<dbReference type="PANTHER" id="PTHR43008:SF4">
    <property type="entry name" value="CHAIN DEHYDROGENASE, PUTATIVE (AFU_ORTHOLOGUE AFUA_4G08710)-RELATED"/>
    <property type="match status" value="1"/>
</dbReference>
<keyword evidence="3" id="KW-0520">NAD</keyword>
<reference evidence="4 5" key="1">
    <citation type="submission" date="2014-04" db="EMBL/GenBank/DDBJ databases">
        <title>The Genome Sequence of Mycobacterium tuberculosis TKK-01-0051.</title>
        <authorList>
            <consortium name="The Broad Institute Genomics Platform"/>
            <consortium name="The Broad Institute Genome Sequencing Center for Infectious Disease"/>
            <person name="Earl A.M."/>
            <person name="Cohen K."/>
            <person name="Pym A."/>
            <person name="Bishai W."/>
            <person name="Maharaj K."/>
            <person name="Desjardins C."/>
            <person name="Abeel T."/>
            <person name="Young S."/>
            <person name="Zeng Q."/>
            <person name="Gargeya S."/>
            <person name="Abouelleil A."/>
            <person name="Alvarado L."/>
            <person name="Chapman S.B."/>
            <person name="Gainer-Dewar J."/>
            <person name="Goldberg J."/>
            <person name="Griggs A."/>
            <person name="Gujja S."/>
            <person name="Hansen M."/>
            <person name="Howarth C."/>
            <person name="Imamovic A."/>
            <person name="Larimer J."/>
            <person name="Murphy C."/>
            <person name="Naylor J."/>
            <person name="Pearson M."/>
            <person name="Poon T.W."/>
            <person name="Priest M."/>
            <person name="Roberts A."/>
            <person name="Saif S."/>
            <person name="Shea T."/>
            <person name="Sykes S."/>
            <person name="Wortman J."/>
            <person name="Nusbaum C."/>
            <person name="Birren B."/>
        </authorList>
    </citation>
    <scope>NUCLEOTIDE SEQUENCE [LARGE SCALE GENOMIC DNA]</scope>
    <source>
        <strain evidence="4 5">TKK-01-0051</strain>
    </source>
</reference>